<dbReference type="GO" id="GO:0003677">
    <property type="term" value="F:DNA binding"/>
    <property type="evidence" value="ECO:0007669"/>
    <property type="project" value="UniProtKB-UniRule"/>
</dbReference>
<evidence type="ECO:0000256" key="4">
    <source>
        <dbReference type="ARBA" id="ARBA00023125"/>
    </source>
</evidence>
<keyword evidence="4 5" id="KW-0238">DNA-binding</keyword>
<evidence type="ECO:0000313" key="7">
    <source>
        <dbReference type="EMBL" id="CAG9768343.1"/>
    </source>
</evidence>
<evidence type="ECO:0000259" key="6">
    <source>
        <dbReference type="PROSITE" id="PS50950"/>
    </source>
</evidence>
<dbReference type="OrthoDB" id="7312725at2759"/>
<proteinExistence type="predicted"/>
<dbReference type="PROSITE" id="PS50950">
    <property type="entry name" value="ZF_THAP"/>
    <property type="match status" value="1"/>
</dbReference>
<keyword evidence="3" id="KW-0862">Zinc</keyword>
<keyword evidence="1" id="KW-0479">Metal-binding</keyword>
<protein>
    <recommendedName>
        <fullName evidence="6">THAP-type domain-containing protein</fullName>
    </recommendedName>
</protein>
<organism evidence="7 8">
    <name type="scientific">Ceutorhynchus assimilis</name>
    <name type="common">cabbage seed weevil</name>
    <dbReference type="NCBI Taxonomy" id="467358"/>
    <lineage>
        <taxon>Eukaryota</taxon>
        <taxon>Metazoa</taxon>
        <taxon>Ecdysozoa</taxon>
        <taxon>Arthropoda</taxon>
        <taxon>Hexapoda</taxon>
        <taxon>Insecta</taxon>
        <taxon>Pterygota</taxon>
        <taxon>Neoptera</taxon>
        <taxon>Endopterygota</taxon>
        <taxon>Coleoptera</taxon>
        <taxon>Polyphaga</taxon>
        <taxon>Cucujiformia</taxon>
        <taxon>Curculionidae</taxon>
        <taxon>Ceutorhynchinae</taxon>
        <taxon>Ceutorhynchus</taxon>
    </lineage>
</organism>
<dbReference type="Proteomes" id="UP001152799">
    <property type="component" value="Chromosome 4"/>
</dbReference>
<dbReference type="InterPro" id="IPR038441">
    <property type="entry name" value="THAP_Znf_sf"/>
</dbReference>
<sequence>MSCFVRNCKNIKRLMPVDSQITFHRFPKDDVRFREWLCSIDLGWNLNNIKWSENMFICSEHFNEQDF</sequence>
<reference evidence="7" key="1">
    <citation type="submission" date="2022-01" db="EMBL/GenBank/DDBJ databases">
        <authorList>
            <person name="King R."/>
        </authorList>
    </citation>
    <scope>NUCLEOTIDE SEQUENCE</scope>
</reference>
<gene>
    <name evidence="7" type="ORF">CEUTPL_LOCUS8888</name>
</gene>
<accession>A0A9N9MPJ0</accession>
<evidence type="ECO:0000256" key="1">
    <source>
        <dbReference type="ARBA" id="ARBA00022723"/>
    </source>
</evidence>
<dbReference type="EMBL" id="OU892280">
    <property type="protein sequence ID" value="CAG9768343.1"/>
    <property type="molecule type" value="Genomic_DNA"/>
</dbReference>
<keyword evidence="8" id="KW-1185">Reference proteome</keyword>
<name>A0A9N9MPJ0_9CUCU</name>
<evidence type="ECO:0000313" key="8">
    <source>
        <dbReference type="Proteomes" id="UP001152799"/>
    </source>
</evidence>
<dbReference type="AlphaFoldDB" id="A0A9N9MPJ0"/>
<dbReference type="GO" id="GO:0008270">
    <property type="term" value="F:zinc ion binding"/>
    <property type="evidence" value="ECO:0007669"/>
    <property type="project" value="UniProtKB-KW"/>
</dbReference>
<evidence type="ECO:0000256" key="2">
    <source>
        <dbReference type="ARBA" id="ARBA00022771"/>
    </source>
</evidence>
<dbReference type="InterPro" id="IPR006612">
    <property type="entry name" value="THAP_Znf"/>
</dbReference>
<feature type="domain" description="THAP-type" evidence="6">
    <location>
        <begin position="1"/>
        <end position="67"/>
    </location>
</feature>
<evidence type="ECO:0000256" key="3">
    <source>
        <dbReference type="ARBA" id="ARBA00022833"/>
    </source>
</evidence>
<evidence type="ECO:0000256" key="5">
    <source>
        <dbReference type="PROSITE-ProRule" id="PRU00309"/>
    </source>
</evidence>
<dbReference type="Pfam" id="PF05485">
    <property type="entry name" value="THAP"/>
    <property type="match status" value="1"/>
</dbReference>
<dbReference type="Gene3D" id="6.20.210.20">
    <property type="entry name" value="THAP domain"/>
    <property type="match status" value="1"/>
</dbReference>
<dbReference type="SUPFAM" id="SSF57716">
    <property type="entry name" value="Glucocorticoid receptor-like (DNA-binding domain)"/>
    <property type="match status" value="1"/>
</dbReference>
<keyword evidence="2 5" id="KW-0863">Zinc-finger</keyword>